<feature type="domain" description="Cyclic nucleotide-binding" evidence="4">
    <location>
        <begin position="19"/>
        <end position="139"/>
    </location>
</feature>
<evidence type="ECO:0000313" key="5">
    <source>
        <dbReference type="EMBL" id="NID04071.1"/>
    </source>
</evidence>
<dbReference type="RefSeq" id="WP_167123413.1">
    <property type="nucleotide sequence ID" value="NZ_JAAQQR010000002.1"/>
</dbReference>
<keyword evidence="2" id="KW-0285">Flavoprotein</keyword>
<organism evidence="5 6">
    <name type="scientific">Luteibacter jiangsuensis</name>
    <dbReference type="NCBI Taxonomy" id="637577"/>
    <lineage>
        <taxon>Bacteria</taxon>
        <taxon>Pseudomonadati</taxon>
        <taxon>Pseudomonadota</taxon>
        <taxon>Gammaproteobacteria</taxon>
        <taxon>Lysobacterales</taxon>
        <taxon>Rhodanobacteraceae</taxon>
        <taxon>Luteibacter</taxon>
    </lineage>
</organism>
<dbReference type="InterPro" id="IPR014710">
    <property type="entry name" value="RmlC-like_jellyroll"/>
</dbReference>
<dbReference type="InterPro" id="IPR050097">
    <property type="entry name" value="Ferredoxin-NADP_redctase_2"/>
</dbReference>
<evidence type="ECO:0000256" key="1">
    <source>
        <dbReference type="ARBA" id="ARBA00004496"/>
    </source>
</evidence>
<protein>
    <submittedName>
        <fullName evidence="5">FAD-dependent oxidoreductase</fullName>
    </submittedName>
</protein>
<comment type="subcellular location">
    <subcellularLocation>
        <location evidence="1">Cytoplasm</location>
    </subcellularLocation>
</comment>
<dbReference type="InterPro" id="IPR023753">
    <property type="entry name" value="FAD/NAD-binding_dom"/>
</dbReference>
<dbReference type="Gene3D" id="3.50.50.60">
    <property type="entry name" value="FAD/NAD(P)-binding domain"/>
    <property type="match status" value="2"/>
</dbReference>
<dbReference type="PRINTS" id="PR00469">
    <property type="entry name" value="PNDRDTASEII"/>
</dbReference>
<dbReference type="InterPro" id="IPR036188">
    <property type="entry name" value="FAD/NAD-bd_sf"/>
</dbReference>
<evidence type="ECO:0000313" key="6">
    <source>
        <dbReference type="Proteomes" id="UP001429601"/>
    </source>
</evidence>
<evidence type="ECO:0000259" key="4">
    <source>
        <dbReference type="PROSITE" id="PS50042"/>
    </source>
</evidence>
<keyword evidence="3" id="KW-0560">Oxidoreductase</keyword>
<name>A0ABX0Q2X0_9GAMM</name>
<dbReference type="Proteomes" id="UP001429601">
    <property type="component" value="Unassembled WGS sequence"/>
</dbReference>
<dbReference type="Gene3D" id="2.60.120.10">
    <property type="entry name" value="Jelly Rolls"/>
    <property type="match status" value="1"/>
</dbReference>
<evidence type="ECO:0000256" key="3">
    <source>
        <dbReference type="ARBA" id="ARBA00023002"/>
    </source>
</evidence>
<dbReference type="PANTHER" id="PTHR48105">
    <property type="entry name" value="THIOREDOXIN REDUCTASE 1-RELATED-RELATED"/>
    <property type="match status" value="1"/>
</dbReference>
<reference evidence="5 6" key="1">
    <citation type="journal article" date="2011" name="Curr. Microbiol.">
        <title>Luteibacter jiangsuensis sp. nov.: a methamidophos-degrading bacterium isolated from a methamidophos-manufacturing factory.</title>
        <authorList>
            <person name="Wang L."/>
            <person name="Wang G.L."/>
            <person name="Li S.P."/>
            <person name="Jiang J.D."/>
        </authorList>
    </citation>
    <scope>NUCLEOTIDE SEQUENCE [LARGE SCALE GENOMIC DNA]</scope>
    <source>
        <strain evidence="5 6">CGMCC 1.10133</strain>
    </source>
</reference>
<proteinExistence type="predicted"/>
<evidence type="ECO:0000256" key="2">
    <source>
        <dbReference type="ARBA" id="ARBA00022630"/>
    </source>
</evidence>
<dbReference type="Pfam" id="PF00027">
    <property type="entry name" value="cNMP_binding"/>
    <property type="match status" value="1"/>
</dbReference>
<gene>
    <name evidence="5" type="ORF">HBF26_04190</name>
</gene>
<dbReference type="EMBL" id="JAAQQR010000002">
    <property type="protein sequence ID" value="NID04071.1"/>
    <property type="molecule type" value="Genomic_DNA"/>
</dbReference>
<keyword evidence="6" id="KW-1185">Reference proteome</keyword>
<dbReference type="PRINTS" id="PR00368">
    <property type="entry name" value="FADPNR"/>
</dbReference>
<comment type="caution">
    <text evidence="5">The sequence shown here is derived from an EMBL/GenBank/DDBJ whole genome shotgun (WGS) entry which is preliminary data.</text>
</comment>
<dbReference type="SUPFAM" id="SSF51206">
    <property type="entry name" value="cAMP-binding domain-like"/>
    <property type="match status" value="1"/>
</dbReference>
<accession>A0ABX0Q2X0</accession>
<dbReference type="SUPFAM" id="SSF51905">
    <property type="entry name" value="FAD/NAD(P)-binding domain"/>
    <property type="match status" value="1"/>
</dbReference>
<sequence length="552" mass="59352">MAIPPDNDPSSPQNRREQTFPRLNDEMAARLVKYGVEETVPAGTVLFRRGDRRIDYFFVIEGCIEIYDLDKDGQPNIFTVHGPSQFTGEVDLFSERQVMVNGRTGADTRLVRVDPVGFRKLVSGEPDIGEIIMRAFILRRVGLIQSGQGGVILVGSSHAADTIRLRSFLIRNGYPYRLLDVDVDEDAVHMLDCLGVRPPECPVVVMPDRRVLRCPSTSQLADELGITILLDSDHVHDLAVIGAGPAGLAAAVYAASEGLDTLVLEALAPGGQAGTSSKIENYLGFPTGISGQALAGRAQVQAMKFGAHMAIARSVQGMDCAKHPYRLLLDDGTSVSARAVVVATGARYRKLDHVDYERFEGQGIHYAATAMEATLCAGEEVVVVGGGNSAGQAAVFLARTAAHVHILVRSDGLASTMSDYLVQRIAQSPRITLHTRCQVDHLDGDAYLREVGWRCADGAQKRIKAGSLFVMIGAEPNTAWLDGCLDLDRKGFVLTGRDADGYATPSPFATTLRGVFAVGDVRSGSIKRVASSVGEGSVVVQAIHRFLNPSPM</sequence>
<dbReference type="InterPro" id="IPR000595">
    <property type="entry name" value="cNMP-bd_dom"/>
</dbReference>
<dbReference type="Pfam" id="PF07992">
    <property type="entry name" value="Pyr_redox_2"/>
    <property type="match status" value="1"/>
</dbReference>
<dbReference type="PROSITE" id="PS50042">
    <property type="entry name" value="CNMP_BINDING_3"/>
    <property type="match status" value="1"/>
</dbReference>
<dbReference type="CDD" id="cd00038">
    <property type="entry name" value="CAP_ED"/>
    <property type="match status" value="1"/>
</dbReference>
<dbReference type="InterPro" id="IPR018490">
    <property type="entry name" value="cNMP-bd_dom_sf"/>
</dbReference>
<dbReference type="SMART" id="SM00100">
    <property type="entry name" value="cNMP"/>
    <property type="match status" value="1"/>
</dbReference>